<name>A0A6V7QYL6_ANACO</name>
<dbReference type="InterPro" id="IPR020471">
    <property type="entry name" value="AKR"/>
</dbReference>
<dbReference type="EMBL" id="CAJEUB010000061">
    <property type="protein sequence ID" value="CAD1847846.1"/>
    <property type="molecule type" value="Genomic_DNA"/>
</dbReference>
<dbReference type="AlphaFoldDB" id="A0A6V7QYL6"/>
<dbReference type="GO" id="GO:0019853">
    <property type="term" value="P:L-ascorbic acid biosynthetic process"/>
    <property type="evidence" value="ECO:0007669"/>
    <property type="project" value="TreeGrafter"/>
</dbReference>
<dbReference type="GO" id="GO:0005829">
    <property type="term" value="C:cytosol"/>
    <property type="evidence" value="ECO:0007669"/>
    <property type="project" value="TreeGrafter"/>
</dbReference>
<reference evidence="3" key="1">
    <citation type="submission" date="2020-07" db="EMBL/GenBank/DDBJ databases">
        <authorList>
            <person name="Lin J."/>
        </authorList>
    </citation>
    <scope>NUCLEOTIDE SEQUENCE</scope>
</reference>
<dbReference type="InterPro" id="IPR036812">
    <property type="entry name" value="NAD(P)_OxRdtase_dom_sf"/>
</dbReference>
<dbReference type="PANTHER" id="PTHR42686">
    <property type="entry name" value="GH17980P-RELATED"/>
    <property type="match status" value="1"/>
</dbReference>
<dbReference type="SUPFAM" id="SSF51430">
    <property type="entry name" value="NAD(P)-linked oxidoreductase"/>
    <property type="match status" value="1"/>
</dbReference>
<dbReference type="Pfam" id="PF00248">
    <property type="entry name" value="Aldo_ket_red"/>
    <property type="match status" value="1"/>
</dbReference>
<evidence type="ECO:0000256" key="1">
    <source>
        <dbReference type="SAM" id="MobiDB-lite"/>
    </source>
</evidence>
<gene>
    <name evidence="3" type="ORF">CB5_LOCUS31057</name>
</gene>
<feature type="domain" description="NADP-dependent oxidoreductase" evidence="2">
    <location>
        <begin position="18"/>
        <end position="94"/>
    </location>
</feature>
<dbReference type="Gene3D" id="3.20.20.100">
    <property type="entry name" value="NADP-dependent oxidoreductase domain"/>
    <property type="match status" value="1"/>
</dbReference>
<evidence type="ECO:0000259" key="2">
    <source>
        <dbReference type="Pfam" id="PF00248"/>
    </source>
</evidence>
<feature type="compositionally biased region" description="Low complexity" evidence="1">
    <location>
        <begin position="106"/>
        <end position="121"/>
    </location>
</feature>
<proteinExistence type="predicted"/>
<dbReference type="InterPro" id="IPR023210">
    <property type="entry name" value="NADP_OxRdtase_dom"/>
</dbReference>
<accession>A0A6V7QYL6</accession>
<dbReference type="GO" id="GO:0010349">
    <property type="term" value="F:L-galactose dehydrogenase activity"/>
    <property type="evidence" value="ECO:0007669"/>
    <property type="project" value="TreeGrafter"/>
</dbReference>
<evidence type="ECO:0000313" key="3">
    <source>
        <dbReference type="EMBL" id="CAD1847846.1"/>
    </source>
</evidence>
<organism evidence="3">
    <name type="scientific">Ananas comosus var. bracteatus</name>
    <name type="common">red pineapple</name>
    <dbReference type="NCBI Taxonomy" id="296719"/>
    <lineage>
        <taxon>Eukaryota</taxon>
        <taxon>Viridiplantae</taxon>
        <taxon>Streptophyta</taxon>
        <taxon>Embryophyta</taxon>
        <taxon>Tracheophyta</taxon>
        <taxon>Spermatophyta</taxon>
        <taxon>Magnoliopsida</taxon>
        <taxon>Liliopsida</taxon>
        <taxon>Poales</taxon>
        <taxon>Bromeliaceae</taxon>
        <taxon>Bromelioideae</taxon>
        <taxon>Ananas</taxon>
    </lineage>
</organism>
<dbReference type="PANTHER" id="PTHR42686:SF1">
    <property type="entry name" value="GH17980P-RELATED"/>
    <property type="match status" value="1"/>
</dbReference>
<feature type="region of interest" description="Disordered" evidence="1">
    <location>
        <begin position="102"/>
        <end position="137"/>
    </location>
</feature>
<protein>
    <recommendedName>
        <fullName evidence="2">NADP-dependent oxidoreductase domain-containing protein</fullName>
    </recommendedName>
</protein>
<sequence>MATERRELGNTGLRLSYVGFGASPFSNVFGRISPAAAVAAVRRTLDLEINFCDTSPSVPLGEVLEAVLGECLREIGAPREDIVVSTKCGLSTAILLFPPHPFPHTPSLRPSRPRANASSSPSHPPLPAPPPRRHQRS</sequence>